<proteinExistence type="predicted"/>
<evidence type="ECO:0000313" key="2">
    <source>
        <dbReference type="Proteomes" id="UP000569903"/>
    </source>
</evidence>
<gene>
    <name evidence="1" type="ORF">HB850_12145</name>
</gene>
<evidence type="ECO:0000313" key="1">
    <source>
        <dbReference type="EMBL" id="MBC1458505.1"/>
    </source>
</evidence>
<dbReference type="Pfam" id="PF20293">
    <property type="entry name" value="MC6"/>
    <property type="match status" value="1"/>
</dbReference>
<accession>A0A841YYU1</accession>
<dbReference type="Proteomes" id="UP000569903">
    <property type="component" value="Unassembled WGS sequence"/>
</dbReference>
<dbReference type="EMBL" id="JAARQN010000012">
    <property type="protein sequence ID" value="MBC1458505.1"/>
    <property type="molecule type" value="Genomic_DNA"/>
</dbReference>
<dbReference type="InterPro" id="IPR046897">
    <property type="entry name" value="ABC-3C_MC6"/>
</dbReference>
<sequence>MLLQNVNYLWYLVKRVFKLLINYDAKPADSIYYVGCCILQELQNEIELDVLFRLTKLMYNENLTYTDFILALDFLFIMDKLNIKDLGGVIFVHKNDEDQ</sequence>
<name>A0A841YYU1_9LIST</name>
<dbReference type="AlphaFoldDB" id="A0A841YYU1"/>
<organism evidence="1 2">
    <name type="scientific">Listeria newyorkensis</name>
    <dbReference type="NCBI Taxonomy" id="1497681"/>
    <lineage>
        <taxon>Bacteria</taxon>
        <taxon>Bacillati</taxon>
        <taxon>Bacillota</taxon>
        <taxon>Bacilli</taxon>
        <taxon>Bacillales</taxon>
        <taxon>Listeriaceae</taxon>
        <taxon>Listeria</taxon>
    </lineage>
</organism>
<protein>
    <submittedName>
        <fullName evidence="1">Uncharacterized protein</fullName>
    </submittedName>
</protein>
<comment type="caution">
    <text evidence="1">The sequence shown here is derived from an EMBL/GenBank/DDBJ whole genome shotgun (WGS) entry which is preliminary data.</text>
</comment>
<reference evidence="1 2" key="1">
    <citation type="submission" date="2020-03" db="EMBL/GenBank/DDBJ databases">
        <title>Soil Listeria distribution.</title>
        <authorList>
            <person name="Liao J."/>
            <person name="Wiedmann M."/>
        </authorList>
    </citation>
    <scope>NUCLEOTIDE SEQUENCE [LARGE SCALE GENOMIC DNA]</scope>
    <source>
        <strain evidence="1 2">FSL L7-1614</strain>
    </source>
</reference>